<gene>
    <name evidence="1" type="ORF">SAMN04488112_10129</name>
</gene>
<evidence type="ECO:0000313" key="2">
    <source>
        <dbReference type="Proteomes" id="UP000199387"/>
    </source>
</evidence>
<proteinExistence type="predicted"/>
<accession>A0A1G6HKR5</accession>
<name>A0A1G6HKR5_9BACL</name>
<protein>
    <submittedName>
        <fullName evidence="1">Uncharacterized protein</fullName>
    </submittedName>
</protein>
<dbReference type="EMBL" id="FMZA01000001">
    <property type="protein sequence ID" value="SDB94718.1"/>
    <property type="molecule type" value="Genomic_DNA"/>
</dbReference>
<evidence type="ECO:0000313" key="1">
    <source>
        <dbReference type="EMBL" id="SDB94718.1"/>
    </source>
</evidence>
<dbReference type="AlphaFoldDB" id="A0A1G6HKR5"/>
<organism evidence="1 2">
    <name type="scientific">Melghirimyces thermohalophilus</name>
    <dbReference type="NCBI Taxonomy" id="1236220"/>
    <lineage>
        <taxon>Bacteria</taxon>
        <taxon>Bacillati</taxon>
        <taxon>Bacillota</taxon>
        <taxon>Bacilli</taxon>
        <taxon>Bacillales</taxon>
        <taxon>Thermoactinomycetaceae</taxon>
        <taxon>Melghirimyces</taxon>
    </lineage>
</organism>
<keyword evidence="2" id="KW-1185">Reference proteome</keyword>
<sequence length="87" mass="10686">MLRNLSSLALTIWLILFPLGWEVALLPPFFPWKWQERVLGQRIILTKKRVRTRHRICFRHLTLRCDHIQYRLRGIWTIPRQYQGVTY</sequence>
<reference evidence="1 2" key="1">
    <citation type="submission" date="2016-10" db="EMBL/GenBank/DDBJ databases">
        <authorList>
            <person name="de Groot N.N."/>
        </authorList>
    </citation>
    <scope>NUCLEOTIDE SEQUENCE [LARGE SCALE GENOMIC DNA]</scope>
    <source>
        <strain evidence="1 2">DSM 45514</strain>
    </source>
</reference>
<dbReference type="Proteomes" id="UP000199387">
    <property type="component" value="Unassembled WGS sequence"/>
</dbReference>